<comment type="caution">
    <text evidence="2">The sequence shown here is derived from an EMBL/GenBank/DDBJ whole genome shotgun (WGS) entry which is preliminary data.</text>
</comment>
<reference evidence="2 3" key="1">
    <citation type="submission" date="2018-01" db="EMBL/GenBank/DDBJ databases">
        <title>Draft Genome Sequence of Komagataeibacter maltaceti LMG 1529, a Vinegar Producing Acetic Acid Bacterium Isolated from Malt Vinegar Brewery Acetifiers.</title>
        <authorList>
            <person name="Zhang Q."/>
            <person name="Hollensteiner J."/>
            <person name="Poehlein A."/>
            <person name="Daniel R."/>
        </authorList>
    </citation>
    <scope>NUCLEOTIDE SEQUENCE [LARGE SCALE GENOMIC DNA]</scope>
    <source>
        <strain evidence="2 3">LMG 1529</strain>
    </source>
</reference>
<dbReference type="InterPro" id="IPR007383">
    <property type="entry name" value="DUF445"/>
</dbReference>
<accession>A0A2S3W4I0</accession>
<protein>
    <recommendedName>
        <fullName evidence="4">DUF445 domain-containing protein</fullName>
    </recommendedName>
</protein>
<keyword evidence="1" id="KW-1133">Transmembrane helix</keyword>
<dbReference type="GO" id="GO:0005886">
    <property type="term" value="C:plasma membrane"/>
    <property type="evidence" value="ECO:0007669"/>
    <property type="project" value="TreeGrafter"/>
</dbReference>
<feature type="transmembrane region" description="Helical" evidence="1">
    <location>
        <begin position="405"/>
        <end position="426"/>
    </location>
</feature>
<evidence type="ECO:0000256" key="1">
    <source>
        <dbReference type="SAM" id="Phobius"/>
    </source>
</evidence>
<dbReference type="Pfam" id="PF04286">
    <property type="entry name" value="DUF445"/>
    <property type="match status" value="1"/>
</dbReference>
<feature type="transmembrane region" description="Helical" evidence="1">
    <location>
        <begin position="58"/>
        <end position="76"/>
    </location>
</feature>
<dbReference type="Proteomes" id="UP000237344">
    <property type="component" value="Unassembled WGS sequence"/>
</dbReference>
<feature type="transmembrane region" description="Helical" evidence="1">
    <location>
        <begin position="20"/>
        <end position="38"/>
    </location>
</feature>
<keyword evidence="3" id="KW-1185">Reference proteome</keyword>
<dbReference type="OrthoDB" id="9769590at2"/>
<evidence type="ECO:0008006" key="4">
    <source>
        <dbReference type="Google" id="ProtNLM"/>
    </source>
</evidence>
<keyword evidence="1" id="KW-0812">Transmembrane</keyword>
<dbReference type="PANTHER" id="PTHR38442:SF1">
    <property type="entry name" value="INNER MEMBRANE PROTEIN"/>
    <property type="match status" value="1"/>
</dbReference>
<dbReference type="PANTHER" id="PTHR38442">
    <property type="entry name" value="INNER MEMBRANE PROTEIN-RELATED"/>
    <property type="match status" value="1"/>
</dbReference>
<name>A0A2S3W4I0_9PROT</name>
<keyword evidence="1" id="KW-0472">Membrane</keyword>
<evidence type="ECO:0000313" key="2">
    <source>
        <dbReference type="EMBL" id="POF63785.1"/>
    </source>
</evidence>
<evidence type="ECO:0000313" key="3">
    <source>
        <dbReference type="Proteomes" id="UP000237344"/>
    </source>
</evidence>
<organism evidence="2 3">
    <name type="scientific">Novacetimonas maltaceti</name>
    <dbReference type="NCBI Taxonomy" id="1203393"/>
    <lineage>
        <taxon>Bacteria</taxon>
        <taxon>Pseudomonadati</taxon>
        <taxon>Pseudomonadota</taxon>
        <taxon>Alphaproteobacteria</taxon>
        <taxon>Acetobacterales</taxon>
        <taxon>Acetobacteraceae</taxon>
        <taxon>Novacetimonas</taxon>
    </lineage>
</organism>
<dbReference type="RefSeq" id="WP_110094227.1">
    <property type="nucleotide sequence ID" value="NZ_NKUE01000002.1"/>
</dbReference>
<sequence length="431" mass="47597">MNNIPQADRDAWRVLQRYKWSATGLLVGMAGLTVAGYALPASGVMADHAWLDVLRSGAKAGVVGGLADWFAVTALFRRPMGLPIPHTAILPAQQERLAQALGRFVSTNVFTEQDVAKAMQRIDLPSVIGDILRDPETVSTVNRAVIGAVPHMLDRLEDGRASNAISRLVPSLLGGEEIAPIMIRSMRALVDGDRHQEVLSFLLMRLKDGLKSKEQSLRQMIEERVREQGGRILGWAIGGSIATKVLTAASEELDRIDPQNSELREGFTTWVRAEIDRIEQDPERRRDLSGTIKGVLSHDSIRGWSGDIWHRLRQVIESDIAKGEEGWTASIVRDALHRLSEQMYHDAPMRQRVNDAAQRMVNSSLPFLRDSMSRFIASVVAGWDANALSDRLELRVGRDLQYVRFNGTLVGFLAGCGLSVLLQLIFGTGIG</sequence>
<gene>
    <name evidence="2" type="ORF">KMAL_05380</name>
</gene>
<proteinExistence type="predicted"/>
<dbReference type="EMBL" id="POTC01000004">
    <property type="protein sequence ID" value="POF63785.1"/>
    <property type="molecule type" value="Genomic_DNA"/>
</dbReference>
<dbReference type="AlphaFoldDB" id="A0A2S3W4I0"/>